<evidence type="ECO:0000313" key="1">
    <source>
        <dbReference type="EMBL" id="OCH84014.1"/>
    </source>
</evidence>
<organism evidence="1 2">
    <name type="scientific">Obba rivulosa</name>
    <dbReference type="NCBI Taxonomy" id="1052685"/>
    <lineage>
        <taxon>Eukaryota</taxon>
        <taxon>Fungi</taxon>
        <taxon>Dikarya</taxon>
        <taxon>Basidiomycota</taxon>
        <taxon>Agaricomycotina</taxon>
        <taxon>Agaricomycetes</taxon>
        <taxon>Polyporales</taxon>
        <taxon>Gelatoporiaceae</taxon>
        <taxon>Obba</taxon>
    </lineage>
</organism>
<evidence type="ECO:0008006" key="3">
    <source>
        <dbReference type="Google" id="ProtNLM"/>
    </source>
</evidence>
<dbReference type="Gene3D" id="3.80.10.10">
    <property type="entry name" value="Ribonuclease Inhibitor"/>
    <property type="match status" value="1"/>
</dbReference>
<reference evidence="1 2" key="1">
    <citation type="submission" date="2016-07" db="EMBL/GenBank/DDBJ databases">
        <title>Draft genome of the white-rot fungus Obba rivulosa 3A-2.</title>
        <authorList>
            <consortium name="DOE Joint Genome Institute"/>
            <person name="Miettinen O."/>
            <person name="Riley R."/>
            <person name="Acob R."/>
            <person name="Barry K."/>
            <person name="Cullen D."/>
            <person name="De Vries R."/>
            <person name="Hainaut M."/>
            <person name="Hatakka A."/>
            <person name="Henrissat B."/>
            <person name="Hilden K."/>
            <person name="Kuo R."/>
            <person name="Labutti K."/>
            <person name="Lipzen A."/>
            <person name="Makela M.R."/>
            <person name="Sandor L."/>
            <person name="Spatafora J.W."/>
            <person name="Grigoriev I.V."/>
            <person name="Hibbett D.S."/>
        </authorList>
    </citation>
    <scope>NUCLEOTIDE SEQUENCE [LARGE SCALE GENOMIC DNA]</scope>
    <source>
        <strain evidence="1 2">3A-2</strain>
    </source>
</reference>
<dbReference type="Proteomes" id="UP000250043">
    <property type="component" value="Unassembled WGS sequence"/>
</dbReference>
<evidence type="ECO:0000313" key="2">
    <source>
        <dbReference type="Proteomes" id="UP000250043"/>
    </source>
</evidence>
<dbReference type="AlphaFoldDB" id="A0A8E2ALF9"/>
<gene>
    <name evidence="1" type="ORF">OBBRIDRAFT_808564</name>
</gene>
<dbReference type="EMBL" id="KV722742">
    <property type="protein sequence ID" value="OCH84014.1"/>
    <property type="molecule type" value="Genomic_DNA"/>
</dbReference>
<keyword evidence="2" id="KW-1185">Reference proteome</keyword>
<sequence>MPRTLPPELSDRLIDFLFDDLPSLKNCALVCRDWHVASHFHLFDTIRLNLSTDPARLTEIASSPPLRYSVKNVSVNSPLQDVSVVPYLFVVQNPTSTPAYAASQPTEVVTSRWYPSTSALLTRFTSITTLTFHNCALGPQRLYLRFLAGFPHLSHLTLYRCNVSYPPEHIVNEDIILPANVDTLGLVSLNLAEVTGEDIRLLIEWLLSTRTKKTIRRVKFWDVHPYAADYHEAMRMLLETTGVVLEELTISYLAFQDGVATIRSSLYPADALSVTPTKNLRTLCLLDGALGISELLVALAQVDSHCLEELHLQFTSLRSVGQDGRSSFWTSLGNMLSQPPYSNTQLVLWCGPLHEWASPSGCQVLEADTMQWLPERQSRGLIKVLNWDPVEVLWRGSLCNLEAKGNANLGVKRWRVLQASCSERTFELVTPGALSNQDFTQLRRLASIRYPMFVTRTLGAAVAREIPALRHVIMLPQGHPFKSGRVQSFLKAEKEPK</sequence>
<protein>
    <recommendedName>
        <fullName evidence="3">F-box domain-containing protein</fullName>
    </recommendedName>
</protein>
<proteinExistence type="predicted"/>
<dbReference type="SUPFAM" id="SSF52047">
    <property type="entry name" value="RNI-like"/>
    <property type="match status" value="1"/>
</dbReference>
<name>A0A8E2ALF9_9APHY</name>
<dbReference type="OrthoDB" id="2803789at2759"/>
<dbReference type="InterPro" id="IPR032675">
    <property type="entry name" value="LRR_dom_sf"/>
</dbReference>
<accession>A0A8E2ALF9</accession>